<reference evidence="2" key="1">
    <citation type="journal article" date="2020" name="mSystems">
        <title>Genome- and Community-Level Interaction Insights into Carbon Utilization and Element Cycling Functions of Hydrothermarchaeota in Hydrothermal Sediment.</title>
        <authorList>
            <person name="Zhou Z."/>
            <person name="Liu Y."/>
            <person name="Xu W."/>
            <person name="Pan J."/>
            <person name="Luo Z.H."/>
            <person name="Li M."/>
        </authorList>
    </citation>
    <scope>NUCLEOTIDE SEQUENCE [LARGE SCALE GENOMIC DNA]</scope>
    <source>
        <strain evidence="2">SpSt-1056</strain>
    </source>
</reference>
<feature type="domain" description="DDE" evidence="1">
    <location>
        <begin position="21"/>
        <end position="95"/>
    </location>
</feature>
<dbReference type="InterPro" id="IPR012337">
    <property type="entry name" value="RNaseH-like_sf"/>
</dbReference>
<protein>
    <submittedName>
        <fullName evidence="2">IS6 family transposase</fullName>
    </submittedName>
</protein>
<organism evidence="2">
    <name type="scientific">Caldiarchaeum subterraneum</name>
    <dbReference type="NCBI Taxonomy" id="311458"/>
    <lineage>
        <taxon>Archaea</taxon>
        <taxon>Nitrososphaerota</taxon>
        <taxon>Candidatus Caldarchaeales</taxon>
        <taxon>Candidatus Caldarchaeaceae</taxon>
        <taxon>Candidatus Caldarchaeum</taxon>
    </lineage>
</organism>
<evidence type="ECO:0000313" key="2">
    <source>
        <dbReference type="EMBL" id="HHK68546.1"/>
    </source>
</evidence>
<gene>
    <name evidence="2" type="ORF">ENM11_05265</name>
</gene>
<accession>A0A7C5Q876</accession>
<evidence type="ECO:0000259" key="1">
    <source>
        <dbReference type="Pfam" id="PF13610"/>
    </source>
</evidence>
<dbReference type="EMBL" id="DRWN01000041">
    <property type="protein sequence ID" value="HHK68546.1"/>
    <property type="molecule type" value="Genomic_DNA"/>
</dbReference>
<proteinExistence type="predicted"/>
<dbReference type="SUPFAM" id="SSF53098">
    <property type="entry name" value="Ribonuclease H-like"/>
    <property type="match status" value="1"/>
</dbReference>
<sequence length="128" mass="15107">MDWSHRLRSVFKPERRRGRMVAMDETVEKVSGQTVYLWSEVDVDSKKLLALEASYGRNSLNAFRFLRKALKLCLNKPKIIVGSGPWYGWAIQRLGLDYGCQRFGMRSRVERFFRYLKERTAVFHNKLS</sequence>
<dbReference type="InterPro" id="IPR032874">
    <property type="entry name" value="DDE_dom"/>
</dbReference>
<comment type="caution">
    <text evidence="2">The sequence shown here is derived from an EMBL/GenBank/DDBJ whole genome shotgun (WGS) entry which is preliminary data.</text>
</comment>
<dbReference type="PANTHER" id="PTHR39967">
    <property type="match status" value="1"/>
</dbReference>
<dbReference type="AlphaFoldDB" id="A0A7C5Q876"/>
<name>A0A7C5Q876_CALS0</name>
<dbReference type="Pfam" id="PF13610">
    <property type="entry name" value="DDE_Tnp_IS240"/>
    <property type="match status" value="1"/>
</dbReference>
<dbReference type="PANTHER" id="PTHR39967:SF1">
    <property type="entry name" value="ISH14-TYPE TRANSPOSASE HSIRS44"/>
    <property type="match status" value="1"/>
</dbReference>